<dbReference type="InterPro" id="IPR036034">
    <property type="entry name" value="PDZ_sf"/>
</dbReference>
<accession>A0A553IG00</accession>
<dbReference type="OMA" id="EYGHFWA"/>
<feature type="transmembrane region" description="Helical" evidence="11">
    <location>
        <begin position="181"/>
        <end position="205"/>
    </location>
</feature>
<dbReference type="PANTHER" id="PTHR42837:SF2">
    <property type="entry name" value="MEMBRANE METALLOPROTEASE ARASP2, CHLOROPLASTIC-RELATED"/>
    <property type="match status" value="1"/>
</dbReference>
<comment type="subcellular location">
    <subcellularLocation>
        <location evidence="2">Membrane</location>
        <topology evidence="2">Multi-pass membrane protein</topology>
    </subcellularLocation>
</comment>
<feature type="domain" description="PDZ" evidence="12">
    <location>
        <begin position="277"/>
        <end position="347"/>
    </location>
</feature>
<dbReference type="PANTHER" id="PTHR42837">
    <property type="entry name" value="REGULATOR OF SIGMA-E PROTEASE RSEP"/>
    <property type="match status" value="1"/>
</dbReference>
<keyword evidence="6" id="KW-0378">Hydrolase</keyword>
<evidence type="ECO:0000256" key="4">
    <source>
        <dbReference type="ARBA" id="ARBA00022670"/>
    </source>
</evidence>
<keyword evidence="4 13" id="KW-0645">Protease</keyword>
<dbReference type="GO" id="GO:0004222">
    <property type="term" value="F:metalloendopeptidase activity"/>
    <property type="evidence" value="ECO:0007669"/>
    <property type="project" value="InterPro"/>
</dbReference>
<evidence type="ECO:0000256" key="6">
    <source>
        <dbReference type="ARBA" id="ARBA00022801"/>
    </source>
</evidence>
<dbReference type="GeneID" id="41339605"/>
<evidence type="ECO:0000256" key="8">
    <source>
        <dbReference type="ARBA" id="ARBA00022989"/>
    </source>
</evidence>
<evidence type="ECO:0000313" key="14">
    <source>
        <dbReference type="Proteomes" id="UP000315938"/>
    </source>
</evidence>
<gene>
    <name evidence="13" type="primary">rseP</name>
    <name evidence="13" type="ORF">FNV44_05305</name>
</gene>
<dbReference type="SUPFAM" id="SSF50156">
    <property type="entry name" value="PDZ domain-like"/>
    <property type="match status" value="2"/>
</dbReference>
<dbReference type="SMART" id="SM00228">
    <property type="entry name" value="PDZ"/>
    <property type="match status" value="2"/>
</dbReference>
<dbReference type="NCBIfam" id="TIGR00054">
    <property type="entry name" value="RIP metalloprotease RseP"/>
    <property type="match status" value="1"/>
</dbReference>
<keyword evidence="10 11" id="KW-0472">Membrane</keyword>
<dbReference type="InterPro" id="IPR001478">
    <property type="entry name" value="PDZ"/>
</dbReference>
<proteinExistence type="inferred from homology"/>
<name>A0A553IG00_ACHLA</name>
<keyword evidence="9 13" id="KW-0482">Metalloprotease</keyword>
<dbReference type="RefSeq" id="WP_012243078.1">
    <property type="nucleotide sequence ID" value="NZ_JACAOE010000002.1"/>
</dbReference>
<evidence type="ECO:0000256" key="3">
    <source>
        <dbReference type="ARBA" id="ARBA00007931"/>
    </source>
</evidence>
<dbReference type="Pfam" id="PF02163">
    <property type="entry name" value="Peptidase_M50"/>
    <property type="match status" value="1"/>
</dbReference>
<protein>
    <submittedName>
        <fullName evidence="13">RIP metalloprotease RseP</fullName>
    </submittedName>
</protein>
<dbReference type="InterPro" id="IPR004387">
    <property type="entry name" value="Pept_M50_Zn"/>
</dbReference>
<evidence type="ECO:0000256" key="2">
    <source>
        <dbReference type="ARBA" id="ARBA00004141"/>
    </source>
</evidence>
<feature type="domain" description="PDZ" evidence="12">
    <location>
        <begin position="195"/>
        <end position="263"/>
    </location>
</feature>
<dbReference type="InterPro" id="IPR008915">
    <property type="entry name" value="Peptidase_M50"/>
</dbReference>
<feature type="transmembrane region" description="Helical" evidence="11">
    <location>
        <begin position="6"/>
        <end position="27"/>
    </location>
</feature>
<keyword evidence="8 11" id="KW-1133">Transmembrane helix</keyword>
<keyword evidence="7" id="KW-0862">Zinc</keyword>
<organism evidence="13 14">
    <name type="scientific">Acholeplasma laidlawii</name>
    <dbReference type="NCBI Taxonomy" id="2148"/>
    <lineage>
        <taxon>Bacteria</taxon>
        <taxon>Bacillati</taxon>
        <taxon>Mycoplasmatota</taxon>
        <taxon>Mollicutes</taxon>
        <taxon>Acholeplasmatales</taxon>
        <taxon>Acholeplasmataceae</taxon>
        <taxon>Acholeplasma</taxon>
    </lineage>
</organism>
<dbReference type="GO" id="GO:0006508">
    <property type="term" value="P:proteolysis"/>
    <property type="evidence" value="ECO:0007669"/>
    <property type="project" value="UniProtKB-KW"/>
</dbReference>
<evidence type="ECO:0000313" key="13">
    <source>
        <dbReference type="EMBL" id="TRX99124.1"/>
    </source>
</evidence>
<keyword evidence="5 11" id="KW-0812">Transmembrane</keyword>
<evidence type="ECO:0000256" key="11">
    <source>
        <dbReference type="SAM" id="Phobius"/>
    </source>
</evidence>
<feature type="transmembrane region" description="Helical" evidence="11">
    <location>
        <begin position="489"/>
        <end position="507"/>
    </location>
</feature>
<comment type="similarity">
    <text evidence="3">Belongs to the peptidase M50B family.</text>
</comment>
<dbReference type="GO" id="GO:0016020">
    <property type="term" value="C:membrane"/>
    <property type="evidence" value="ECO:0007669"/>
    <property type="project" value="UniProtKB-SubCell"/>
</dbReference>
<dbReference type="EMBL" id="VKID01000002">
    <property type="protein sequence ID" value="TRX99124.1"/>
    <property type="molecule type" value="Genomic_DNA"/>
</dbReference>
<reference evidence="13 14" key="1">
    <citation type="submission" date="2019-07" db="EMBL/GenBank/DDBJ databases">
        <title>Genome sequence of Acholeplasma laidlawii strain with increased resistance to erythromycin.</title>
        <authorList>
            <person name="Medvedeva E.S."/>
            <person name="Baranova N.B."/>
            <person name="Siniagina M.N."/>
            <person name="Mouzykantov A."/>
            <person name="Chernova O.A."/>
            <person name="Chernov V.M."/>
        </authorList>
    </citation>
    <scope>NUCLEOTIDE SEQUENCE [LARGE SCALE GENOMIC DNA]</scope>
    <source>
        <strain evidence="13 14">PG8REry</strain>
    </source>
</reference>
<dbReference type="Gene3D" id="2.30.42.10">
    <property type="match status" value="2"/>
</dbReference>
<evidence type="ECO:0000256" key="10">
    <source>
        <dbReference type="ARBA" id="ARBA00023136"/>
    </source>
</evidence>
<dbReference type="AlphaFoldDB" id="A0A553IG00"/>
<evidence type="ECO:0000256" key="5">
    <source>
        <dbReference type="ARBA" id="ARBA00022692"/>
    </source>
</evidence>
<comment type="cofactor">
    <cofactor evidence="1">
        <name>Zn(2+)</name>
        <dbReference type="ChEBI" id="CHEBI:29105"/>
    </cofactor>
</comment>
<evidence type="ECO:0000256" key="7">
    <source>
        <dbReference type="ARBA" id="ARBA00022833"/>
    </source>
</evidence>
<dbReference type="Proteomes" id="UP000315938">
    <property type="component" value="Unassembled WGS sequence"/>
</dbReference>
<feature type="transmembrane region" description="Helical" evidence="11">
    <location>
        <begin position="439"/>
        <end position="459"/>
    </location>
</feature>
<evidence type="ECO:0000259" key="12">
    <source>
        <dbReference type="SMART" id="SM00228"/>
    </source>
</evidence>
<sequence>MDFSQLVSILTNLILFLLVLTVIISIHELGHFLFAKRAGILIHEFSIGMGPQIVAKTKGDTKYAFRAIPLGGYVSMSGENGDYALISKGSRVGICLNEIGLVTGILLDQTRKKPLVTGEVVDFDLYGKNLSELFIEIKTDEGEVLRYQVTRDAKYYYGKEKELQITPEESSFASKTIWQRFLVLFMGPMMNFILALLLFIIIAAVQGKPVDDNVVHESSNPGLIAGDIIVNIDGTDVEDLDDIRQMGALITDHVVPVVVVRNGVEESIDLYVTILLQNFGLVNDTTDAYKDGAFIGGIGGKASSAGVNLGDEITQVNGIPVSNWSDILVLARNYNETTITLNVLRDGEYLTFTYDVLPEDTLNKLGHESIAVRFGFQTGYEFDFLYILYNPFQRFGGSVTEMVNTIGMLFSASSGVGVSDLAGPVGIFSLVSNAAQGGFINLLGFVAFLSVNIGLMNLLPIPALDGGRLLFLGYEAVSKKKIPAKVEGLVNNAFFILLLMLFVFVTWNDILRIFT</sequence>
<comment type="caution">
    <text evidence="13">The sequence shown here is derived from an EMBL/GenBank/DDBJ whole genome shotgun (WGS) entry which is preliminary data.</text>
</comment>
<evidence type="ECO:0000256" key="1">
    <source>
        <dbReference type="ARBA" id="ARBA00001947"/>
    </source>
</evidence>
<evidence type="ECO:0000256" key="9">
    <source>
        <dbReference type="ARBA" id="ARBA00023049"/>
    </source>
</evidence>
<dbReference type="CDD" id="cd06163">
    <property type="entry name" value="S2P-M50_PDZ_RseP-like"/>
    <property type="match status" value="2"/>
</dbReference>